<reference evidence="12" key="1">
    <citation type="submission" date="2018-07" db="EMBL/GenBank/DDBJ databases">
        <authorList>
            <person name="Quirk P.G."/>
            <person name="Krulwich T.A."/>
        </authorList>
    </citation>
    <scope>NUCLEOTIDE SEQUENCE</scope>
</reference>
<dbReference type="Gene3D" id="2.130.10.10">
    <property type="entry name" value="YVTN repeat-like/Quinoprotein amine dehydrogenase"/>
    <property type="match status" value="2"/>
</dbReference>
<dbReference type="VEuPathDB" id="VectorBase:CSON003941"/>
<keyword evidence="5" id="KW-0493">Microtubule</keyword>
<evidence type="ECO:0000256" key="11">
    <source>
        <dbReference type="ARBA" id="ARBA00023273"/>
    </source>
</evidence>
<dbReference type="SMART" id="SM00320">
    <property type="entry name" value="WD40"/>
    <property type="match status" value="5"/>
</dbReference>
<comment type="subcellular location">
    <subcellularLocation>
        <location evidence="1">Cytoplasm</location>
        <location evidence="1">Cytoskeleton</location>
        <location evidence="1">Cilium axoneme</location>
    </subcellularLocation>
</comment>
<dbReference type="GO" id="GO:0045503">
    <property type="term" value="F:dynein light chain binding"/>
    <property type="evidence" value="ECO:0007669"/>
    <property type="project" value="TreeGrafter"/>
</dbReference>
<protein>
    <submittedName>
        <fullName evidence="12">CSON003941 protein</fullName>
    </submittedName>
</protein>
<accession>A0A336MML7</accession>
<dbReference type="PANTHER" id="PTHR12442">
    <property type="entry name" value="DYNEIN INTERMEDIATE CHAIN"/>
    <property type="match status" value="1"/>
</dbReference>
<proteinExistence type="inferred from homology"/>
<dbReference type="InterPro" id="IPR015943">
    <property type="entry name" value="WD40/YVTN_repeat-like_dom_sf"/>
</dbReference>
<dbReference type="GO" id="GO:0036158">
    <property type="term" value="P:outer dynein arm assembly"/>
    <property type="evidence" value="ECO:0007669"/>
    <property type="project" value="TreeGrafter"/>
</dbReference>
<keyword evidence="4" id="KW-0853">WD repeat</keyword>
<keyword evidence="9" id="KW-0505">Motor protein</keyword>
<evidence type="ECO:0000256" key="1">
    <source>
        <dbReference type="ARBA" id="ARBA00004430"/>
    </source>
</evidence>
<dbReference type="InterPro" id="IPR001680">
    <property type="entry name" value="WD40_rpt"/>
</dbReference>
<evidence type="ECO:0000256" key="3">
    <source>
        <dbReference type="ARBA" id="ARBA00022490"/>
    </source>
</evidence>
<dbReference type="PANTHER" id="PTHR12442:SF7">
    <property type="entry name" value="DYNEIN AXONEMAL INTERMEDIATE CHAIN 2"/>
    <property type="match status" value="1"/>
</dbReference>
<dbReference type="GO" id="GO:0005874">
    <property type="term" value="C:microtubule"/>
    <property type="evidence" value="ECO:0007669"/>
    <property type="project" value="UniProtKB-KW"/>
</dbReference>
<organism evidence="12">
    <name type="scientific">Culicoides sonorensis</name>
    <name type="common">Biting midge</name>
    <dbReference type="NCBI Taxonomy" id="179676"/>
    <lineage>
        <taxon>Eukaryota</taxon>
        <taxon>Metazoa</taxon>
        <taxon>Ecdysozoa</taxon>
        <taxon>Arthropoda</taxon>
        <taxon>Hexapoda</taxon>
        <taxon>Insecta</taxon>
        <taxon>Pterygota</taxon>
        <taxon>Neoptera</taxon>
        <taxon>Endopterygota</taxon>
        <taxon>Diptera</taxon>
        <taxon>Nematocera</taxon>
        <taxon>Chironomoidea</taxon>
        <taxon>Ceratopogonidae</taxon>
        <taxon>Ceratopogoninae</taxon>
        <taxon>Culicoides</taxon>
        <taxon>Monoculicoides</taxon>
    </lineage>
</organism>
<dbReference type="InterPro" id="IPR036322">
    <property type="entry name" value="WD40_repeat_dom_sf"/>
</dbReference>
<dbReference type="GO" id="GO:0036157">
    <property type="term" value="C:outer dynein arm"/>
    <property type="evidence" value="ECO:0007669"/>
    <property type="project" value="TreeGrafter"/>
</dbReference>
<keyword evidence="7" id="KW-0243">Dynein</keyword>
<keyword evidence="10" id="KW-0206">Cytoskeleton</keyword>
<keyword evidence="3" id="KW-0963">Cytoplasm</keyword>
<dbReference type="GO" id="GO:0003341">
    <property type="term" value="P:cilium movement"/>
    <property type="evidence" value="ECO:0007669"/>
    <property type="project" value="TreeGrafter"/>
</dbReference>
<dbReference type="GO" id="GO:0045504">
    <property type="term" value="F:dynein heavy chain binding"/>
    <property type="evidence" value="ECO:0007669"/>
    <property type="project" value="TreeGrafter"/>
</dbReference>
<evidence type="ECO:0000256" key="6">
    <source>
        <dbReference type="ARBA" id="ARBA00022737"/>
    </source>
</evidence>
<dbReference type="SUPFAM" id="SSF50978">
    <property type="entry name" value="WD40 repeat-like"/>
    <property type="match status" value="1"/>
</dbReference>
<evidence type="ECO:0000256" key="4">
    <source>
        <dbReference type="ARBA" id="ARBA00022574"/>
    </source>
</evidence>
<dbReference type="InterPro" id="IPR050687">
    <property type="entry name" value="Dynein_IC"/>
</dbReference>
<gene>
    <name evidence="12" type="primary">CSON003941</name>
</gene>
<comment type="similarity">
    <text evidence="2">Belongs to the dynein intermediate chain family.</text>
</comment>
<dbReference type="EMBL" id="UFQT01001753">
    <property type="protein sequence ID" value="SSX31674.1"/>
    <property type="molecule type" value="Genomic_DNA"/>
</dbReference>
<evidence type="ECO:0000313" key="12">
    <source>
        <dbReference type="EMBL" id="SSX31674.1"/>
    </source>
</evidence>
<dbReference type="AlphaFoldDB" id="A0A336MML7"/>
<evidence type="ECO:0000256" key="9">
    <source>
        <dbReference type="ARBA" id="ARBA00023175"/>
    </source>
</evidence>
<evidence type="ECO:0000256" key="10">
    <source>
        <dbReference type="ARBA" id="ARBA00023212"/>
    </source>
</evidence>
<evidence type="ECO:0000256" key="8">
    <source>
        <dbReference type="ARBA" id="ARBA00023069"/>
    </source>
</evidence>
<dbReference type="OMA" id="SICWQPE"/>
<evidence type="ECO:0000256" key="7">
    <source>
        <dbReference type="ARBA" id="ARBA00023017"/>
    </source>
</evidence>
<evidence type="ECO:0000256" key="5">
    <source>
        <dbReference type="ARBA" id="ARBA00022701"/>
    </source>
</evidence>
<keyword evidence="6" id="KW-0677">Repeat</keyword>
<name>A0A336MML7_CULSO</name>
<sequence>MLRYIDTKLRKEFGKQTLFTSKHEILCSIPADHEYFQENFVLENPTDKSFQLGPQFAVSEACTDRAEYSDRGMLHVEGGWPKDINYLDDEQPYRYRRKHQRDETYIQQVDSLTNNMEKILLQNNAVNIYETYFTGLDSVVSYAIKSELQQIQAFYDSDADFSVVKHISWSADQGSKISAAHMMKGSHTTDSFVWDVENPIDPVATFKPPATILCLEFSARDSSLLCSGLQSGQVACWDIRVGSEAVALSSLEVSHQMSCNDVLWMNTKIDTNFFSGGSDGKILWWDMRNLNNPFDVLLTDPIKTDEQDLSRALGVSVLEYEPSMPTRFMAGTENGLIFSCNRKGKTPIEKINYKLECHTGPIYALERNPSYTKTFLTVSDWNARIWTEEIKDTPIMWTNQHKASLTGGVWSPTKCSLFFVSRVDGWIDAWDVLVQQNEPITSIKVCNEGIRSIRANSNGCVIACGTEKGRVYLLRVSDDMKISDKNDKGKLTAMIERECKRERFVSDKLREVKLKMKTTSSKHKKSTFSSESLDTLTSKAEENFFKSIEEQKRQRQKQFLGGLIIN</sequence>
<keyword evidence="11" id="KW-0966">Cell projection</keyword>
<keyword evidence="8" id="KW-0969">Cilium</keyword>
<evidence type="ECO:0000256" key="2">
    <source>
        <dbReference type="ARBA" id="ARBA00011059"/>
    </source>
</evidence>